<reference evidence="3" key="1">
    <citation type="submission" date="2022-04" db="EMBL/GenBank/DDBJ databases">
        <title>Halocatena sp. nov., isolated from a salt lake.</title>
        <authorList>
            <person name="Cui H.-L."/>
        </authorList>
    </citation>
    <scope>NUCLEOTIDE SEQUENCE</scope>
    <source>
        <strain evidence="3">AD-1</strain>
    </source>
</reference>
<proteinExistence type="predicted"/>
<sequence length="289" mass="32356">MSDSTEQDVTERLPPEDVFSILGNETRIDIIQALWQAENTPVSFSELQDRAAVADSGQFNYHLGKLVGTFVQRDEEGYGLTYAGRRIIGAILDGTYTKRVEIDPFEIGTSCSACGSSLEASYENDQFVVCCPNCTEAVLRFAFPPGVLDGRPRKEFAETASRWIRAQLSFTVNGVCPNCAGAITHSITRDPEYHNREIGLEYDCERCQHHATATVGLHLSYHPAVIALYDDHGIDLNEEFLQSYVYNVDQYTTVRSNNPLRISVTVSLLGDELELIVDEDLNVVERYRK</sequence>
<keyword evidence="4" id="KW-1185">Reference proteome</keyword>
<evidence type="ECO:0000259" key="1">
    <source>
        <dbReference type="Pfam" id="PF24038"/>
    </source>
</evidence>
<dbReference type="CDD" id="cd00090">
    <property type="entry name" value="HTH_ARSR"/>
    <property type="match status" value="1"/>
</dbReference>
<organism evidence="3 4">
    <name type="scientific">Halocatena salina</name>
    <dbReference type="NCBI Taxonomy" id="2934340"/>
    <lineage>
        <taxon>Archaea</taxon>
        <taxon>Methanobacteriati</taxon>
        <taxon>Methanobacteriota</taxon>
        <taxon>Stenosarchaea group</taxon>
        <taxon>Halobacteria</taxon>
        <taxon>Halobacteriales</taxon>
        <taxon>Natronomonadaceae</taxon>
        <taxon>Halocatena</taxon>
    </lineage>
</organism>
<evidence type="ECO:0000313" key="3">
    <source>
        <dbReference type="EMBL" id="UPM42152.1"/>
    </source>
</evidence>
<evidence type="ECO:0000313" key="4">
    <source>
        <dbReference type="Proteomes" id="UP000831768"/>
    </source>
</evidence>
<dbReference type="Proteomes" id="UP000831768">
    <property type="component" value="Chromosome"/>
</dbReference>
<feature type="domain" description="DUF7351" evidence="2">
    <location>
        <begin position="109"/>
        <end position="283"/>
    </location>
</feature>
<dbReference type="InterPro" id="IPR055775">
    <property type="entry name" value="DUF7351"/>
</dbReference>
<name>A0A8T9ZZD9_9EURY</name>
<feature type="domain" description="DUF7347" evidence="1">
    <location>
        <begin position="15"/>
        <end position="91"/>
    </location>
</feature>
<dbReference type="InterPro" id="IPR036388">
    <property type="entry name" value="WH-like_DNA-bd_sf"/>
</dbReference>
<dbReference type="InterPro" id="IPR011991">
    <property type="entry name" value="ArsR-like_HTH"/>
</dbReference>
<dbReference type="Pfam" id="PF24042">
    <property type="entry name" value="DUF7351"/>
    <property type="match status" value="1"/>
</dbReference>
<dbReference type="RefSeq" id="WP_247992829.1">
    <property type="nucleotide sequence ID" value="NZ_CP096019.1"/>
</dbReference>
<dbReference type="KEGG" id="haad:MW046_09280"/>
<evidence type="ECO:0000259" key="2">
    <source>
        <dbReference type="Pfam" id="PF24042"/>
    </source>
</evidence>
<dbReference type="AlphaFoldDB" id="A0A8T9ZZD9"/>
<dbReference type="Pfam" id="PF24038">
    <property type="entry name" value="DUF7347"/>
    <property type="match status" value="1"/>
</dbReference>
<protein>
    <submittedName>
        <fullName evidence="3">Helix-turn-helix domain-containing protein</fullName>
    </submittedName>
</protein>
<dbReference type="Gene3D" id="1.10.10.10">
    <property type="entry name" value="Winged helix-like DNA-binding domain superfamily/Winged helix DNA-binding domain"/>
    <property type="match status" value="1"/>
</dbReference>
<dbReference type="EMBL" id="CP096019">
    <property type="protein sequence ID" value="UPM42152.1"/>
    <property type="molecule type" value="Genomic_DNA"/>
</dbReference>
<accession>A0A8T9ZZD9</accession>
<dbReference type="GeneID" id="71928237"/>
<gene>
    <name evidence="3" type="ORF">MW046_09280</name>
</gene>
<dbReference type="InterPro" id="IPR055771">
    <property type="entry name" value="DUF7347"/>
</dbReference>